<sequence>MHLQFLKFLFLFQFIYLLNYCFTVESKENKFVTVNVPTLGKIKGKVGKSFFTHRPIYHFLGISYAKSPSKTKRFQPPEKYEPWKDSIYDATKMRQNCPQAPSSFYPPLDPDELDVKEDVEDCLVVNVFTPKITPPDGPLFPVMYYIHGGSFYAGSAYDFLPDFLLEKNIVLVVVQYRLGILGFLSLEVDEIPGNAGMLDIILGLNWVKENIKYFNGNASDVTVVGQSAGAAAASSLLVSPLWFCIEFMGSGRKSIKICYDYGKNLKCKSDEISEVIKCFYDAKVDDLISAHTQLETKDMARCGTSLVVQKAGTKKYLEEHPRVSFSKGKFLKIPIMGGITREEGSAFVAGFYYGYNLNKINDTNYYNGNVTRDILYFCGGFRENLGIMADYLHNIYFTDKKKSFKEVMPGLVDICGVWLLKASTFENLRYLSNHVPTYAYSFNFYGNVSKLRISDPSWINSDPLPAGVAHSDELGYLFPLYKFNYTSRELKMARTMSTLWTNFITTGAPSDSNKKWPPITEQYGPYLRISDKNTIRKNIFDEYMITSKEGFLENSTRGSLNNYTKWLPYIFYFYYLKQNKLGANKK</sequence>
<protein>
    <submittedName>
        <fullName evidence="4">Esterase FE4, putative</fullName>
        <ecNumber evidence="4">3.1.1.1</ecNumber>
    </submittedName>
</protein>
<evidence type="ECO:0000313" key="6">
    <source>
        <dbReference type="Proteomes" id="UP000009046"/>
    </source>
</evidence>
<dbReference type="InterPro" id="IPR029058">
    <property type="entry name" value="AB_hydrolase_fold"/>
</dbReference>
<feature type="chain" id="PRO_5011412378" evidence="2">
    <location>
        <begin position="27"/>
        <end position="586"/>
    </location>
</feature>
<keyword evidence="6" id="KW-1185">Reference proteome</keyword>
<dbReference type="HOGENOM" id="CLU_006586_13_2_1"/>
<dbReference type="GeneID" id="8234238"/>
<evidence type="ECO:0000259" key="3">
    <source>
        <dbReference type="Pfam" id="PF00135"/>
    </source>
</evidence>
<evidence type="ECO:0000256" key="1">
    <source>
        <dbReference type="ARBA" id="ARBA00023180"/>
    </source>
</evidence>
<dbReference type="SUPFAM" id="SSF53474">
    <property type="entry name" value="alpha/beta-Hydrolases"/>
    <property type="match status" value="1"/>
</dbReference>
<dbReference type="PANTHER" id="PTHR43142:SF12">
    <property type="entry name" value="CARBOXYLESTERASE TYPE B DOMAIN-CONTAINING PROTEIN-RELATED"/>
    <property type="match status" value="1"/>
</dbReference>
<dbReference type="RefSeq" id="XP_002424561.1">
    <property type="nucleotide sequence ID" value="XM_002424516.1"/>
</dbReference>
<dbReference type="Pfam" id="PF00135">
    <property type="entry name" value="COesterase"/>
    <property type="match status" value="1"/>
</dbReference>
<keyword evidence="2" id="KW-0732">Signal</keyword>
<proteinExistence type="predicted"/>
<dbReference type="STRING" id="121224.E0VEL7"/>
<dbReference type="ESTHER" id="pedhc-e0vel7">
    <property type="family name" value="Carb_B_Arthropoda"/>
</dbReference>
<feature type="signal peptide" evidence="2">
    <location>
        <begin position="1"/>
        <end position="26"/>
    </location>
</feature>
<dbReference type="InParanoid" id="E0VEL7"/>
<dbReference type="OrthoDB" id="3200163at2759"/>
<accession>E0VEL7</accession>
<gene>
    <name evidence="5" type="primary">8234238</name>
    <name evidence="4" type="ORF">Phum_PHUM136230</name>
</gene>
<dbReference type="EMBL" id="AAZO01001576">
    <property type="status" value="NOT_ANNOTATED_CDS"/>
    <property type="molecule type" value="Genomic_DNA"/>
</dbReference>
<dbReference type="PANTHER" id="PTHR43142">
    <property type="entry name" value="CARBOXYLIC ESTER HYDROLASE"/>
    <property type="match status" value="1"/>
</dbReference>
<reference evidence="4" key="1">
    <citation type="submission" date="2007-04" db="EMBL/GenBank/DDBJ databases">
        <title>Annotation of Pediculus humanus corporis strain USDA.</title>
        <authorList>
            <person name="Kirkness E."/>
            <person name="Hannick L."/>
            <person name="Hass B."/>
            <person name="Bruggner R."/>
            <person name="Lawson D."/>
            <person name="Bidwell S."/>
            <person name="Joardar V."/>
            <person name="Caler E."/>
            <person name="Walenz B."/>
            <person name="Inman J."/>
            <person name="Schobel S."/>
            <person name="Galinsky K."/>
            <person name="Amedeo P."/>
            <person name="Strausberg R."/>
        </authorList>
    </citation>
    <scope>NUCLEOTIDE SEQUENCE</scope>
    <source>
        <strain evidence="4">USDA</strain>
    </source>
</reference>
<dbReference type="OMA" id="TSHYPFD"/>
<organism>
    <name type="scientific">Pediculus humanus subsp. corporis</name>
    <name type="common">Body louse</name>
    <dbReference type="NCBI Taxonomy" id="121224"/>
    <lineage>
        <taxon>Eukaryota</taxon>
        <taxon>Metazoa</taxon>
        <taxon>Ecdysozoa</taxon>
        <taxon>Arthropoda</taxon>
        <taxon>Hexapoda</taxon>
        <taxon>Insecta</taxon>
        <taxon>Pterygota</taxon>
        <taxon>Neoptera</taxon>
        <taxon>Paraneoptera</taxon>
        <taxon>Psocodea</taxon>
        <taxon>Troctomorpha</taxon>
        <taxon>Phthiraptera</taxon>
        <taxon>Anoplura</taxon>
        <taxon>Pediculidae</taxon>
        <taxon>Pediculus</taxon>
    </lineage>
</organism>
<keyword evidence="4" id="KW-0378">Hydrolase</keyword>
<evidence type="ECO:0000256" key="2">
    <source>
        <dbReference type="SAM" id="SignalP"/>
    </source>
</evidence>
<dbReference type="CTD" id="8234238"/>
<dbReference type="EnsemblMetazoa" id="PHUM136230-RA">
    <property type="protein sequence ID" value="PHUM136230-PA"/>
    <property type="gene ID" value="PHUM136230"/>
</dbReference>
<dbReference type="eggNOG" id="KOG1516">
    <property type="taxonomic scope" value="Eukaryota"/>
</dbReference>
<reference evidence="5" key="3">
    <citation type="submission" date="2020-05" db="UniProtKB">
        <authorList>
            <consortium name="EnsemblMetazoa"/>
        </authorList>
    </citation>
    <scope>IDENTIFICATION</scope>
    <source>
        <strain evidence="5">USDA</strain>
    </source>
</reference>
<feature type="domain" description="Carboxylesterase type B" evidence="3">
    <location>
        <begin position="33"/>
        <end position="539"/>
    </location>
</feature>
<dbReference type="GO" id="GO:0106435">
    <property type="term" value="F:carboxylesterase activity"/>
    <property type="evidence" value="ECO:0007669"/>
    <property type="project" value="UniProtKB-EC"/>
</dbReference>
<name>E0VEL7_PEDHC</name>
<dbReference type="Gene3D" id="3.40.50.1820">
    <property type="entry name" value="alpha/beta hydrolase"/>
    <property type="match status" value="1"/>
</dbReference>
<dbReference type="AlphaFoldDB" id="E0VEL7"/>
<dbReference type="EMBL" id="DS235093">
    <property type="protein sequence ID" value="EEB11823.1"/>
    <property type="molecule type" value="Genomic_DNA"/>
</dbReference>
<dbReference type="InterPro" id="IPR002018">
    <property type="entry name" value="CarbesteraseB"/>
</dbReference>
<evidence type="ECO:0000313" key="5">
    <source>
        <dbReference type="EnsemblMetazoa" id="PHUM136230-PA"/>
    </source>
</evidence>
<dbReference type="KEGG" id="phu:Phum_PHUM136230"/>
<evidence type="ECO:0000313" key="4">
    <source>
        <dbReference type="EMBL" id="EEB11823.1"/>
    </source>
</evidence>
<reference evidence="4" key="2">
    <citation type="submission" date="2007-04" db="EMBL/GenBank/DDBJ databases">
        <title>The genome of the human body louse.</title>
        <authorList>
            <consortium name="The Human Body Louse Genome Consortium"/>
            <person name="Kirkness E."/>
            <person name="Walenz B."/>
            <person name="Hass B."/>
            <person name="Bruggner R."/>
            <person name="Strausberg R."/>
        </authorList>
    </citation>
    <scope>NUCLEOTIDE SEQUENCE</scope>
    <source>
        <strain evidence="4">USDA</strain>
    </source>
</reference>
<dbReference type="VEuPathDB" id="VectorBase:PHUM136230"/>
<dbReference type="EC" id="3.1.1.1" evidence="4"/>
<dbReference type="Proteomes" id="UP000009046">
    <property type="component" value="Unassembled WGS sequence"/>
</dbReference>
<keyword evidence="1" id="KW-0325">Glycoprotein</keyword>